<keyword evidence="4 8" id="KW-0645">Protease</keyword>
<dbReference type="Gene3D" id="1.20.58.860">
    <property type="match status" value="1"/>
</dbReference>
<feature type="active site" description="Proton donor" evidence="8">
    <location>
        <position position="211"/>
    </location>
</feature>
<dbReference type="SUPFAM" id="SSF54001">
    <property type="entry name" value="Cysteine proteinases"/>
    <property type="match status" value="1"/>
</dbReference>
<dbReference type="InterPro" id="IPR041507">
    <property type="entry name" value="UCH_C"/>
</dbReference>
<feature type="active site" description="Nucleophile" evidence="8">
    <location>
        <position position="98"/>
    </location>
</feature>
<comment type="similarity">
    <text evidence="2 8">Belongs to the peptidase C12 family.</text>
</comment>
<dbReference type="EC" id="3.4.19.12" evidence="3 8"/>
<keyword evidence="5 8" id="KW-0833">Ubl conjugation pathway</keyword>
<evidence type="ECO:0000256" key="1">
    <source>
        <dbReference type="ARBA" id="ARBA00000707"/>
    </source>
</evidence>
<evidence type="ECO:0000313" key="11">
    <source>
        <dbReference type="EMBL" id="KZT01927.1"/>
    </source>
</evidence>
<evidence type="ECO:0000256" key="5">
    <source>
        <dbReference type="ARBA" id="ARBA00022786"/>
    </source>
</evidence>
<evidence type="ECO:0000313" key="12">
    <source>
        <dbReference type="Proteomes" id="UP000076871"/>
    </source>
</evidence>
<dbReference type="PANTHER" id="PTHR10589">
    <property type="entry name" value="UBIQUITIN CARBOXYL-TERMINAL HYDROLASE"/>
    <property type="match status" value="1"/>
</dbReference>
<dbReference type="STRING" id="1314785.A0A165BZE0"/>
<dbReference type="Gene3D" id="3.40.532.10">
    <property type="entry name" value="Peptidase C12, ubiquitin carboxyl-terminal hydrolase"/>
    <property type="match status" value="1"/>
</dbReference>
<keyword evidence="12" id="KW-1185">Reference proteome</keyword>
<proteinExistence type="inferred from homology"/>
<reference evidence="11 12" key="1">
    <citation type="journal article" date="2016" name="Mol. Biol. Evol.">
        <title>Comparative Genomics of Early-Diverging Mushroom-Forming Fungi Provides Insights into the Origins of Lignocellulose Decay Capabilities.</title>
        <authorList>
            <person name="Nagy L.G."/>
            <person name="Riley R."/>
            <person name="Tritt A."/>
            <person name="Adam C."/>
            <person name="Daum C."/>
            <person name="Floudas D."/>
            <person name="Sun H."/>
            <person name="Yadav J.S."/>
            <person name="Pangilinan J."/>
            <person name="Larsson K.H."/>
            <person name="Matsuura K."/>
            <person name="Barry K."/>
            <person name="Labutti K."/>
            <person name="Kuo R."/>
            <person name="Ohm R.A."/>
            <person name="Bhattacharya S.S."/>
            <person name="Shirouzu T."/>
            <person name="Yoshinaga Y."/>
            <person name="Martin F.M."/>
            <person name="Grigoriev I.V."/>
            <person name="Hibbett D.S."/>
        </authorList>
    </citation>
    <scope>NUCLEOTIDE SEQUENCE [LARGE SCALE GENOMIC DNA]</scope>
    <source>
        <strain evidence="11 12">93-53</strain>
    </source>
</reference>
<feature type="region of interest" description="Disordered" evidence="9">
    <location>
        <begin position="424"/>
        <end position="447"/>
    </location>
</feature>
<dbReference type="AlphaFoldDB" id="A0A165BZE0"/>
<evidence type="ECO:0000256" key="7">
    <source>
        <dbReference type="ARBA" id="ARBA00022807"/>
    </source>
</evidence>
<dbReference type="PANTHER" id="PTHR10589:SF16">
    <property type="entry name" value="UBIQUITIN CARBOXYL-TERMINAL HYDROLASE ISOZYME L5"/>
    <property type="match status" value="1"/>
</dbReference>
<dbReference type="GO" id="GO:0005737">
    <property type="term" value="C:cytoplasm"/>
    <property type="evidence" value="ECO:0007669"/>
    <property type="project" value="TreeGrafter"/>
</dbReference>
<dbReference type="GO" id="GO:0016579">
    <property type="term" value="P:protein deubiquitination"/>
    <property type="evidence" value="ECO:0007669"/>
    <property type="project" value="TreeGrafter"/>
</dbReference>
<dbReference type="InParanoid" id="A0A165BZE0"/>
<protein>
    <recommendedName>
        <fullName evidence="3 8">ubiquitinyl hydrolase 1</fullName>
        <ecNumber evidence="3 8">3.4.19.12</ecNumber>
    </recommendedName>
</protein>
<gene>
    <name evidence="11" type="ORF">LAESUDRAFT_763356</name>
</gene>
<organism evidence="11 12">
    <name type="scientific">Laetiporus sulphureus 93-53</name>
    <dbReference type="NCBI Taxonomy" id="1314785"/>
    <lineage>
        <taxon>Eukaryota</taxon>
        <taxon>Fungi</taxon>
        <taxon>Dikarya</taxon>
        <taxon>Basidiomycota</taxon>
        <taxon>Agaricomycotina</taxon>
        <taxon>Agaricomycetes</taxon>
        <taxon>Polyporales</taxon>
        <taxon>Laetiporus</taxon>
    </lineage>
</organism>
<dbReference type="GeneID" id="63830271"/>
<dbReference type="Pfam" id="PF01088">
    <property type="entry name" value="Peptidase_C12"/>
    <property type="match status" value="1"/>
</dbReference>
<feature type="domain" description="UCH catalytic" evidence="10">
    <location>
        <begin position="16"/>
        <end position="280"/>
    </location>
</feature>
<dbReference type="GO" id="GO:0004843">
    <property type="term" value="F:cysteine-type deubiquitinase activity"/>
    <property type="evidence" value="ECO:0007669"/>
    <property type="project" value="UniProtKB-UniRule"/>
</dbReference>
<dbReference type="Proteomes" id="UP000076871">
    <property type="component" value="Unassembled WGS sequence"/>
</dbReference>
<feature type="site" description="Important for enzyme activity" evidence="8">
    <location>
        <position position="226"/>
    </location>
</feature>
<dbReference type="EMBL" id="KV427658">
    <property type="protein sequence ID" value="KZT01927.1"/>
    <property type="molecule type" value="Genomic_DNA"/>
</dbReference>
<dbReference type="InterPro" id="IPR036959">
    <property type="entry name" value="Peptidase_C12_UCH_sf"/>
</dbReference>
<feature type="site" description="Transition state stabilizer" evidence="8">
    <location>
        <position position="92"/>
    </location>
</feature>
<evidence type="ECO:0000256" key="8">
    <source>
        <dbReference type="PROSITE-ProRule" id="PRU01393"/>
    </source>
</evidence>
<evidence type="ECO:0000256" key="3">
    <source>
        <dbReference type="ARBA" id="ARBA00012759"/>
    </source>
</evidence>
<evidence type="ECO:0000256" key="9">
    <source>
        <dbReference type="SAM" id="MobiDB-lite"/>
    </source>
</evidence>
<dbReference type="GO" id="GO:0006511">
    <property type="term" value="P:ubiquitin-dependent protein catabolic process"/>
    <property type="evidence" value="ECO:0007669"/>
    <property type="project" value="UniProtKB-UniRule"/>
</dbReference>
<comment type="catalytic activity">
    <reaction evidence="1 8">
        <text>Thiol-dependent hydrolysis of ester, thioester, amide, peptide and isopeptide bonds formed by the C-terminal Gly of ubiquitin (a 76-residue protein attached to proteins as an intracellular targeting signal).</text>
        <dbReference type="EC" id="3.4.19.12"/>
    </reaction>
</comment>
<accession>A0A165BZE0</accession>
<keyword evidence="7 8" id="KW-0788">Thiol protease</keyword>
<name>A0A165BZE0_9APHY</name>
<dbReference type="PROSITE" id="PS52048">
    <property type="entry name" value="UCH_DOMAIN"/>
    <property type="match status" value="1"/>
</dbReference>
<dbReference type="InterPro" id="IPR001578">
    <property type="entry name" value="Peptidase_C12_UCH"/>
</dbReference>
<dbReference type="Pfam" id="PF18031">
    <property type="entry name" value="UCH_C"/>
    <property type="match status" value="1"/>
</dbReference>
<sequence length="447" mass="49475">MATSTEDTSHDLVGGPFAVIESDPGVFTALIRKLGVRGLEVTEIYDIEPWAVDHLEPHGLIFCYLCTDDNEAAENIAYIDDPDAEVIWFANQLSNDACSSQALLNVLLNCPNVELGEELREFRAITEQMSPVMRGLALSGSQFIREAQNSLARPADIRGALHSIATTTVKASKAQAKAAKPPPKKRKVSSSPSKARCKSAKAAEEQQEVYHFIGYVPARGRVWELDGLRKSALEVGELGGPSDARNSWMDVVRPALRMRMQQYTASESDHIRYNLLAIVDDRYCAASDKLELLKRERNTLERRLRETYPEGWADKVDQTLYTCAADAFATCVRPASEGTVFSEDFGSRKMDREIAILDMPARSLPTAWEACVQAALSAKVAVEDEITKAREANTEQIKRTFDYEPFITQFITCLHNEGLLEAAMQSKPAEESPSQSAPARGKGRGKR</sequence>
<dbReference type="RefSeq" id="XP_040759667.1">
    <property type="nucleotide sequence ID" value="XM_040913243.1"/>
</dbReference>
<keyword evidence="6 8" id="KW-0378">Hydrolase</keyword>
<feature type="region of interest" description="Disordered" evidence="9">
    <location>
        <begin position="172"/>
        <end position="200"/>
    </location>
</feature>
<evidence type="ECO:0000256" key="4">
    <source>
        <dbReference type="ARBA" id="ARBA00022670"/>
    </source>
</evidence>
<dbReference type="InterPro" id="IPR038765">
    <property type="entry name" value="Papain-like_cys_pep_sf"/>
</dbReference>
<evidence type="ECO:0000256" key="6">
    <source>
        <dbReference type="ARBA" id="ARBA00022801"/>
    </source>
</evidence>
<evidence type="ECO:0000256" key="2">
    <source>
        <dbReference type="ARBA" id="ARBA00009326"/>
    </source>
</evidence>
<dbReference type="OrthoDB" id="1924260at2759"/>
<evidence type="ECO:0000259" key="10">
    <source>
        <dbReference type="PROSITE" id="PS52048"/>
    </source>
</evidence>